<dbReference type="InterPro" id="IPR002921">
    <property type="entry name" value="Fungal_lipase-type"/>
</dbReference>
<dbReference type="GO" id="GO:0006629">
    <property type="term" value="P:lipid metabolic process"/>
    <property type="evidence" value="ECO:0007669"/>
    <property type="project" value="InterPro"/>
</dbReference>
<dbReference type="PANTHER" id="PTHR45856">
    <property type="entry name" value="ALPHA/BETA-HYDROLASES SUPERFAMILY PROTEIN"/>
    <property type="match status" value="1"/>
</dbReference>
<evidence type="ECO:0000313" key="2">
    <source>
        <dbReference type="EMBL" id="MVT44553.1"/>
    </source>
</evidence>
<dbReference type="RefSeq" id="WP_157303341.1">
    <property type="nucleotide sequence ID" value="NZ_BAAAZB010000036.1"/>
</dbReference>
<evidence type="ECO:0000259" key="1">
    <source>
        <dbReference type="Pfam" id="PF01764"/>
    </source>
</evidence>
<accession>A0A6N8JH28</accession>
<dbReference type="Proteomes" id="UP000468388">
    <property type="component" value="Unassembled WGS sequence"/>
</dbReference>
<dbReference type="PANTHER" id="PTHR45856:SF11">
    <property type="entry name" value="FUNGAL LIPASE-LIKE DOMAIN-CONTAINING PROTEIN"/>
    <property type="match status" value="1"/>
</dbReference>
<evidence type="ECO:0000313" key="3">
    <source>
        <dbReference type="Proteomes" id="UP000468388"/>
    </source>
</evidence>
<proteinExistence type="predicted"/>
<dbReference type="CDD" id="cd00519">
    <property type="entry name" value="Lipase_3"/>
    <property type="match status" value="1"/>
</dbReference>
<name>A0A6N8JH28_9BACT</name>
<comment type="caution">
    <text evidence="2">The sequence shown here is derived from an EMBL/GenBank/DDBJ whole genome shotgun (WGS) entry which is preliminary data.</text>
</comment>
<dbReference type="Gene3D" id="3.40.50.1820">
    <property type="entry name" value="alpha/beta hydrolase"/>
    <property type="match status" value="1"/>
</dbReference>
<keyword evidence="3" id="KW-1185">Reference proteome</keyword>
<dbReference type="OrthoDB" id="1223308at2"/>
<organism evidence="2 3">
    <name type="scientific">Chitinophaga oryziterrae</name>
    <dbReference type="NCBI Taxonomy" id="1031224"/>
    <lineage>
        <taxon>Bacteria</taxon>
        <taxon>Pseudomonadati</taxon>
        <taxon>Bacteroidota</taxon>
        <taxon>Chitinophagia</taxon>
        <taxon>Chitinophagales</taxon>
        <taxon>Chitinophagaceae</taxon>
        <taxon>Chitinophaga</taxon>
    </lineage>
</organism>
<dbReference type="InterPro" id="IPR051218">
    <property type="entry name" value="Sec_MonoDiacylglyc_Lipase"/>
</dbReference>
<dbReference type="Pfam" id="PF01764">
    <property type="entry name" value="Lipase_3"/>
    <property type="match status" value="1"/>
</dbReference>
<dbReference type="SUPFAM" id="SSF53474">
    <property type="entry name" value="alpha/beta-Hydrolases"/>
    <property type="match status" value="1"/>
</dbReference>
<dbReference type="EMBL" id="WRXO01000011">
    <property type="protein sequence ID" value="MVT44553.1"/>
    <property type="molecule type" value="Genomic_DNA"/>
</dbReference>
<protein>
    <recommendedName>
        <fullName evidence="1">Fungal lipase-type domain-containing protein</fullName>
    </recommendedName>
</protein>
<dbReference type="AlphaFoldDB" id="A0A6N8JH28"/>
<dbReference type="InterPro" id="IPR029058">
    <property type="entry name" value="AB_hydrolase_fold"/>
</dbReference>
<feature type="domain" description="Fungal lipase-type" evidence="1">
    <location>
        <begin position="148"/>
        <end position="225"/>
    </location>
</feature>
<sequence length="330" mass="36047">MAQNQSGQTTLAQTAVMLSAVTYSTDPQQDIDTLLPGWSIVWDGIQTSDGNYAFIATDPSEEYYALAVRGSLPPFDVFDNWDAFANWVLEDLDVITQVSWPYLASGNGSALISQGAYTSFDNVLNMQDQLGSGQLIFDYLKNNAVIPGKQIIITGHSLGGNIANVYASYFVTSIAQENYTSDNISLFTFAAPAAGNSDFATDLDNKISTAWHYENANDIVPKFPASFSVLLTAFLFDPAPSASEITVNYQGYTISLREAFILLSGVFYFYGYQQPSLNYTVFPNALDENYQSNTLEDWFDQAGAQHALSNYAGYLGVTLGSQLAKQSSIV</sequence>
<reference evidence="2 3" key="1">
    <citation type="submission" date="2019-12" db="EMBL/GenBank/DDBJ databases">
        <title>The draft genomic sequence of strain Chitinophaga oryziterrae JCM 16595.</title>
        <authorList>
            <person name="Zhang X."/>
        </authorList>
    </citation>
    <scope>NUCLEOTIDE SEQUENCE [LARGE SCALE GENOMIC DNA]</scope>
    <source>
        <strain evidence="2 3">JCM 16595</strain>
    </source>
</reference>
<gene>
    <name evidence="2" type="ORF">GO495_28420</name>
</gene>